<dbReference type="InterPro" id="IPR036249">
    <property type="entry name" value="Thioredoxin-like_sf"/>
</dbReference>
<reference evidence="6" key="1">
    <citation type="submission" date="2020-06" db="EMBL/GenBank/DDBJ databases">
        <authorList>
            <consortium name="Plant Systems Biology data submission"/>
        </authorList>
    </citation>
    <scope>NUCLEOTIDE SEQUENCE</scope>
    <source>
        <strain evidence="6">D6</strain>
    </source>
</reference>
<dbReference type="PANTHER" id="PTHR11592">
    <property type="entry name" value="GLUTATHIONE PEROXIDASE"/>
    <property type="match status" value="1"/>
</dbReference>
<evidence type="ECO:0000256" key="4">
    <source>
        <dbReference type="SAM" id="MobiDB-lite"/>
    </source>
</evidence>
<evidence type="ECO:0000256" key="2">
    <source>
        <dbReference type="ARBA" id="ARBA00022559"/>
    </source>
</evidence>
<dbReference type="SUPFAM" id="SSF52833">
    <property type="entry name" value="Thioredoxin-like"/>
    <property type="match status" value="1"/>
</dbReference>
<dbReference type="Pfam" id="PF00255">
    <property type="entry name" value="GSHPx"/>
    <property type="match status" value="1"/>
</dbReference>
<dbReference type="InterPro" id="IPR000889">
    <property type="entry name" value="Glutathione_peroxidase"/>
</dbReference>
<proteinExistence type="inferred from homology"/>
<dbReference type="PANTHER" id="PTHR11592:SF78">
    <property type="entry name" value="GLUTATHIONE PEROXIDASE"/>
    <property type="match status" value="1"/>
</dbReference>
<evidence type="ECO:0000256" key="1">
    <source>
        <dbReference type="ARBA" id="ARBA00006926"/>
    </source>
</evidence>
<feature type="compositionally biased region" description="Basic and acidic residues" evidence="4">
    <location>
        <begin position="15"/>
        <end position="24"/>
    </location>
</feature>
<keyword evidence="5" id="KW-1133">Transmembrane helix</keyword>
<protein>
    <submittedName>
        <fullName evidence="6">Probable phospholipid hydroperoxide glutathione peroxidase</fullName>
    </submittedName>
</protein>
<keyword evidence="5" id="KW-0472">Membrane</keyword>
<keyword evidence="3" id="KW-0560">Oxidoreductase</keyword>
<dbReference type="GO" id="GO:0004601">
    <property type="term" value="F:peroxidase activity"/>
    <property type="evidence" value="ECO:0007669"/>
    <property type="project" value="UniProtKB-KW"/>
</dbReference>
<organism evidence="6 7">
    <name type="scientific">Seminavis robusta</name>
    <dbReference type="NCBI Taxonomy" id="568900"/>
    <lineage>
        <taxon>Eukaryota</taxon>
        <taxon>Sar</taxon>
        <taxon>Stramenopiles</taxon>
        <taxon>Ochrophyta</taxon>
        <taxon>Bacillariophyta</taxon>
        <taxon>Bacillariophyceae</taxon>
        <taxon>Bacillariophycidae</taxon>
        <taxon>Naviculales</taxon>
        <taxon>Naviculaceae</taxon>
        <taxon>Seminavis</taxon>
    </lineage>
</organism>
<comment type="caution">
    <text evidence="6">The sequence shown here is derived from an EMBL/GenBank/DDBJ whole genome shotgun (WGS) entry which is preliminary data.</text>
</comment>
<evidence type="ECO:0000256" key="3">
    <source>
        <dbReference type="ARBA" id="ARBA00023002"/>
    </source>
</evidence>
<name>A0A9N8DLF1_9STRA</name>
<sequence length="214" mass="24658">MLRKGAPGTGAAPKKRYDYDEKGGKMKRQSRQRVTSTLLVLFLFGFISMGALYVFKDSTDFDPLGPGVQYLRSRVLKRTKFFRNPSMLPPDSIYHLAELQDKYADRGFTVLAFPTNDFHQERGTNEEIQLFVKEEFPQVNFPIFGKSSLAANPVYLKFQRQLPNSYVRHNFFKYLVNRKGIAVEMFDKKTEPLSLADAIEKLLEDDVPKKLTTQ</sequence>
<feature type="region of interest" description="Disordered" evidence="4">
    <location>
        <begin position="1"/>
        <end position="28"/>
    </location>
</feature>
<dbReference type="Proteomes" id="UP001153069">
    <property type="component" value="Unassembled WGS sequence"/>
</dbReference>
<accession>A0A9N8DLF1</accession>
<comment type="similarity">
    <text evidence="1">Belongs to the glutathione peroxidase family.</text>
</comment>
<dbReference type="PROSITE" id="PS51355">
    <property type="entry name" value="GLUTATHIONE_PEROXID_3"/>
    <property type="match status" value="1"/>
</dbReference>
<dbReference type="AlphaFoldDB" id="A0A9N8DLF1"/>
<dbReference type="OrthoDB" id="446890at2759"/>
<keyword evidence="5" id="KW-0812">Transmembrane</keyword>
<keyword evidence="2 6" id="KW-0575">Peroxidase</keyword>
<evidence type="ECO:0000256" key="5">
    <source>
        <dbReference type="SAM" id="Phobius"/>
    </source>
</evidence>
<evidence type="ECO:0000313" key="7">
    <source>
        <dbReference type="Proteomes" id="UP001153069"/>
    </source>
</evidence>
<keyword evidence="7" id="KW-1185">Reference proteome</keyword>
<gene>
    <name evidence="6" type="ORF">SEMRO_196_G083510.1</name>
</gene>
<dbReference type="EMBL" id="CAICTM010000195">
    <property type="protein sequence ID" value="CAB9504411.1"/>
    <property type="molecule type" value="Genomic_DNA"/>
</dbReference>
<dbReference type="Gene3D" id="3.40.30.10">
    <property type="entry name" value="Glutaredoxin"/>
    <property type="match status" value="1"/>
</dbReference>
<evidence type="ECO:0000313" key="6">
    <source>
        <dbReference type="EMBL" id="CAB9504411.1"/>
    </source>
</evidence>
<feature type="transmembrane region" description="Helical" evidence="5">
    <location>
        <begin position="34"/>
        <end position="55"/>
    </location>
</feature>
<dbReference type="GO" id="GO:0006979">
    <property type="term" value="P:response to oxidative stress"/>
    <property type="evidence" value="ECO:0007669"/>
    <property type="project" value="InterPro"/>
</dbReference>